<dbReference type="InterPro" id="IPR050678">
    <property type="entry name" value="DNA_Partitioning_ATPase"/>
</dbReference>
<accession>D0W2B2</accession>
<dbReference type="AlphaFoldDB" id="D0W2B2"/>
<feature type="domain" description="AAA" evidence="1">
    <location>
        <begin position="8"/>
        <end position="183"/>
    </location>
</feature>
<evidence type="ECO:0000313" key="2">
    <source>
        <dbReference type="EMBL" id="EEZ71959.1"/>
    </source>
</evidence>
<dbReference type="STRING" id="546262.NEICINOT_03791"/>
<evidence type="ECO:0000313" key="3">
    <source>
        <dbReference type="Proteomes" id="UP000003294"/>
    </source>
</evidence>
<dbReference type="PANTHER" id="PTHR13696">
    <property type="entry name" value="P-LOOP CONTAINING NUCLEOSIDE TRIPHOSPHATE HYDROLASE"/>
    <property type="match status" value="1"/>
</dbReference>
<dbReference type="InterPro" id="IPR027417">
    <property type="entry name" value="P-loop_NTPase"/>
</dbReference>
<dbReference type="CDD" id="cd02042">
    <property type="entry name" value="ParAB_family"/>
    <property type="match status" value="1"/>
</dbReference>
<dbReference type="Gene3D" id="3.40.50.300">
    <property type="entry name" value="P-loop containing nucleotide triphosphate hydrolases"/>
    <property type="match status" value="1"/>
</dbReference>
<dbReference type="Proteomes" id="UP000003294">
    <property type="component" value="Unassembled WGS sequence"/>
</dbReference>
<dbReference type="eggNOG" id="COG1192">
    <property type="taxonomic scope" value="Bacteria"/>
</dbReference>
<dbReference type="PIRSF" id="PIRSF009320">
    <property type="entry name" value="Nuc_binding_HP_1000"/>
    <property type="match status" value="1"/>
</dbReference>
<comment type="caution">
    <text evidence="2">The sequence shown here is derived from an EMBL/GenBank/DDBJ whole genome shotgun (WGS) entry which is preliminary data.</text>
</comment>
<dbReference type="SUPFAM" id="SSF52540">
    <property type="entry name" value="P-loop containing nucleoside triphosphate hydrolases"/>
    <property type="match status" value="1"/>
</dbReference>
<reference evidence="2 3" key="1">
    <citation type="submission" date="2009-10" db="EMBL/GenBank/DDBJ databases">
        <authorList>
            <person name="Weinstock G."/>
            <person name="Sodergren E."/>
            <person name="Clifton S."/>
            <person name="Fulton L."/>
            <person name="Fulton B."/>
            <person name="Courtney L."/>
            <person name="Fronick C."/>
            <person name="Harrison M."/>
            <person name="Strong C."/>
            <person name="Farmer C."/>
            <person name="Delahaunty K."/>
            <person name="Markovic C."/>
            <person name="Hall O."/>
            <person name="Minx P."/>
            <person name="Tomlinson C."/>
            <person name="Mitreva M."/>
            <person name="Nelson J."/>
            <person name="Hou S."/>
            <person name="Wollam A."/>
            <person name="Pepin K.H."/>
            <person name="Johnson M."/>
            <person name="Bhonagiri V."/>
            <person name="Nash W.E."/>
            <person name="Warren W."/>
            <person name="Chinwalla A."/>
            <person name="Mardis E.R."/>
            <person name="Wilson R.K."/>
        </authorList>
    </citation>
    <scope>NUCLEOTIDE SEQUENCE [LARGE SCALE GENOMIC DNA]</scope>
    <source>
        <strain evidence="2 3">ATCC 14685</strain>
    </source>
</reference>
<name>D0W2B2_NEICI</name>
<gene>
    <name evidence="2" type="ORF">NEICINOT_03791</name>
</gene>
<dbReference type="PANTHER" id="PTHR13696:SF52">
    <property type="entry name" value="PARA FAMILY PROTEIN CT_582"/>
    <property type="match status" value="1"/>
</dbReference>
<dbReference type="PRINTS" id="PR00091">
    <property type="entry name" value="NITROGNASEII"/>
</dbReference>
<sequence length="261" mass="27779">MGRYMSANILAIANQKGGVGKTTTTVNLAASLASRGKRVLVVDLDPQGNATTGSGIDKASLESGVYQVVLGDADVQSATVRSKEGGYAVLGANRALAGAEIELVQEIAREVRLKNALKAVAEDYDFILIDCPPSLTLLTLNGLVAAGGVIVPMLCEYYALEGISDLIATVRKIRQAVNPDLDITGIVRTMYDSRSRLVAEVSEQLRSHFGDLLFETVIPRNIRLAEAPSHGMPVMAYDAQAKGTKAYLALADELMARVSEK</sequence>
<dbReference type="InterPro" id="IPR025669">
    <property type="entry name" value="AAA_dom"/>
</dbReference>
<dbReference type="Pfam" id="PF13614">
    <property type="entry name" value="AAA_31"/>
    <property type="match status" value="1"/>
</dbReference>
<dbReference type="EMBL" id="ACDY02000004">
    <property type="protein sequence ID" value="EEZ71959.1"/>
    <property type="molecule type" value="Genomic_DNA"/>
</dbReference>
<organism evidence="2 3">
    <name type="scientific">Neisseria cinerea ATCC 14685</name>
    <dbReference type="NCBI Taxonomy" id="546262"/>
    <lineage>
        <taxon>Bacteria</taxon>
        <taxon>Pseudomonadati</taxon>
        <taxon>Pseudomonadota</taxon>
        <taxon>Betaproteobacteria</taxon>
        <taxon>Neisseriales</taxon>
        <taxon>Neisseriaceae</taxon>
        <taxon>Neisseria</taxon>
    </lineage>
</organism>
<dbReference type="FunFam" id="3.40.50.300:FF:000285">
    <property type="entry name" value="Sporulation initiation inhibitor Soj"/>
    <property type="match status" value="1"/>
</dbReference>
<protein>
    <submittedName>
        <fullName evidence="2">CobQ/CobB/MinD/ParA nucleotide binding domain protein</fullName>
    </submittedName>
</protein>
<proteinExistence type="predicted"/>
<evidence type="ECO:0000259" key="1">
    <source>
        <dbReference type="Pfam" id="PF13614"/>
    </source>
</evidence>